<evidence type="ECO:0000256" key="2">
    <source>
        <dbReference type="SAM" id="MobiDB-lite"/>
    </source>
</evidence>
<protein>
    <submittedName>
        <fullName evidence="4">Coiled-coil domain-containing protein 175-like</fullName>
    </submittedName>
</protein>
<dbReference type="SMART" id="SM00209">
    <property type="entry name" value="TSP1"/>
    <property type="match status" value="1"/>
</dbReference>
<feature type="compositionally biased region" description="Basic residues" evidence="2">
    <location>
        <begin position="265"/>
        <end position="300"/>
    </location>
</feature>
<feature type="compositionally biased region" description="Basic and acidic residues" evidence="2">
    <location>
        <begin position="362"/>
        <end position="379"/>
    </location>
</feature>
<feature type="transmembrane region" description="Helical" evidence="3">
    <location>
        <begin position="12"/>
        <end position="30"/>
    </location>
</feature>
<dbReference type="EMBL" id="JAYRBN010000037">
    <property type="protein sequence ID" value="KAL2746695.1"/>
    <property type="molecule type" value="Genomic_DNA"/>
</dbReference>
<dbReference type="AlphaFoldDB" id="A0ABD2CPR2"/>
<keyword evidence="1" id="KW-0175">Coiled coil</keyword>
<feature type="compositionally biased region" description="Low complexity" evidence="2">
    <location>
        <begin position="301"/>
        <end position="310"/>
    </location>
</feature>
<feature type="region of interest" description="Disordered" evidence="2">
    <location>
        <begin position="252"/>
        <end position="335"/>
    </location>
</feature>
<dbReference type="Proteomes" id="UP001607303">
    <property type="component" value="Unassembled WGS sequence"/>
</dbReference>
<feature type="region of interest" description="Disordered" evidence="2">
    <location>
        <begin position="362"/>
        <end position="388"/>
    </location>
</feature>
<evidence type="ECO:0000256" key="1">
    <source>
        <dbReference type="SAM" id="Coils"/>
    </source>
</evidence>
<comment type="caution">
    <text evidence="4">The sequence shown here is derived from an EMBL/GenBank/DDBJ whole genome shotgun (WGS) entry which is preliminary data.</text>
</comment>
<gene>
    <name evidence="4" type="ORF">V1477_005065</name>
</gene>
<name>A0ABD2CPR2_VESMC</name>
<dbReference type="Gene3D" id="2.20.100.10">
    <property type="entry name" value="Thrombospondin type-1 (TSP1) repeat"/>
    <property type="match status" value="1"/>
</dbReference>
<accession>A0ABD2CPR2</accession>
<keyword evidence="3" id="KW-0472">Membrane</keyword>
<evidence type="ECO:0000256" key="3">
    <source>
        <dbReference type="SAM" id="Phobius"/>
    </source>
</evidence>
<keyword evidence="3" id="KW-1133">Transmembrane helix</keyword>
<proteinExistence type="predicted"/>
<dbReference type="PROSITE" id="PS50092">
    <property type="entry name" value="TSP1"/>
    <property type="match status" value="1"/>
</dbReference>
<keyword evidence="5" id="KW-1185">Reference proteome</keyword>
<sequence>MLLGYCVMVKLCCYKWMWIPLIVFSILTIVESKRRQKRAFSLSHRYQQHLIPNENHNDLTSNSILNVKKLSSNVNASEETMTTTSSFFDIKQSVKEKTLLDLEKPTLFDDIDEHSDLEESSNDTHIRVKRTDFKFVTPDKRQSLIHLKSNYFEDLANSFPRKSSNAEHRSIRKRHVRLSKRSNDYYNTSNYQNVSSNSNGTFSNLQVTETNRYIDSYITDSMSSKNRCNNVEEKVGTIFNLEANISQTLKPDDSMLDNVGAYKMNSKRKRKSKKSTKRRVLHGKKRKLGKHGGIGKKKGISSKASGKRISNSLKTSLSKAKQQKNHTIRNNSPKIVDDYQVESEIKKRNFIDAGSEIDIARTREISDHKRSSREGKNEQTDEQTLIEEKKDVSVNDNVRDKRSLRKRKGIILEEREISLRTRLKRNENNNLTIPKYPDVLESTSSSLSMLSENNCSLFEKPRGDRAVKSIEEIKELAEKLVTKVNELQSYLNYEKQKENKREKMKKKKMETREIEVPRDNNATIEEEVILKTPKLVDECVRIGDLNTALKTLDDRNASLDHVTMKEESGTERINLPNDRTGPLTKRMVRKNRIKRKSRRKWGRWTGWSSCSVSCGRGRQIRWRHCLRECSTVETEMEEKACQMPACPPAKFLGLF</sequence>
<organism evidence="4 5">
    <name type="scientific">Vespula maculifrons</name>
    <name type="common">Eastern yellow jacket</name>
    <name type="synonym">Wasp</name>
    <dbReference type="NCBI Taxonomy" id="7453"/>
    <lineage>
        <taxon>Eukaryota</taxon>
        <taxon>Metazoa</taxon>
        <taxon>Ecdysozoa</taxon>
        <taxon>Arthropoda</taxon>
        <taxon>Hexapoda</taxon>
        <taxon>Insecta</taxon>
        <taxon>Pterygota</taxon>
        <taxon>Neoptera</taxon>
        <taxon>Endopterygota</taxon>
        <taxon>Hymenoptera</taxon>
        <taxon>Apocrita</taxon>
        <taxon>Aculeata</taxon>
        <taxon>Vespoidea</taxon>
        <taxon>Vespidae</taxon>
        <taxon>Vespinae</taxon>
        <taxon>Vespula</taxon>
    </lineage>
</organism>
<keyword evidence="3" id="KW-0812">Transmembrane</keyword>
<dbReference type="InterPro" id="IPR036383">
    <property type="entry name" value="TSP1_rpt_sf"/>
</dbReference>
<evidence type="ECO:0000313" key="4">
    <source>
        <dbReference type="EMBL" id="KAL2746695.1"/>
    </source>
</evidence>
<dbReference type="SUPFAM" id="SSF82895">
    <property type="entry name" value="TSP-1 type 1 repeat"/>
    <property type="match status" value="1"/>
</dbReference>
<dbReference type="InterPro" id="IPR000884">
    <property type="entry name" value="TSP1_rpt"/>
</dbReference>
<feature type="coiled-coil region" evidence="1">
    <location>
        <begin position="470"/>
        <end position="513"/>
    </location>
</feature>
<reference evidence="4 5" key="1">
    <citation type="journal article" date="2024" name="Ann. Entomol. Soc. Am.">
        <title>Genomic analyses of the southern and eastern yellowjacket wasps (Hymenoptera: Vespidae) reveal evolutionary signatures of social life.</title>
        <authorList>
            <person name="Catto M.A."/>
            <person name="Caine P.B."/>
            <person name="Orr S.E."/>
            <person name="Hunt B.G."/>
            <person name="Goodisman M.A.D."/>
        </authorList>
    </citation>
    <scope>NUCLEOTIDE SEQUENCE [LARGE SCALE GENOMIC DNA]</scope>
    <source>
        <strain evidence="4">232</strain>
        <tissue evidence="4">Head and thorax</tissue>
    </source>
</reference>
<dbReference type="Pfam" id="PF00090">
    <property type="entry name" value="TSP_1"/>
    <property type="match status" value="1"/>
</dbReference>
<evidence type="ECO:0000313" key="5">
    <source>
        <dbReference type="Proteomes" id="UP001607303"/>
    </source>
</evidence>
<feature type="compositionally biased region" description="Polar residues" evidence="2">
    <location>
        <begin position="311"/>
        <end position="320"/>
    </location>
</feature>